<dbReference type="Pfam" id="PF14912">
    <property type="entry name" value="THEG"/>
    <property type="match status" value="2"/>
</dbReference>
<comment type="caution">
    <text evidence="2">The sequence shown here is derived from an EMBL/GenBank/DDBJ whole genome shotgun (WGS) entry which is preliminary data.</text>
</comment>
<accession>A0AAD9NWG2</accession>
<dbReference type="InterPro" id="IPR006623">
    <property type="entry name" value="THEG"/>
</dbReference>
<dbReference type="Proteomes" id="UP001209878">
    <property type="component" value="Unassembled WGS sequence"/>
</dbReference>
<evidence type="ECO:0000313" key="2">
    <source>
        <dbReference type="EMBL" id="KAK2183654.1"/>
    </source>
</evidence>
<name>A0AAD9NWG2_RIDPI</name>
<dbReference type="InterPro" id="IPR042401">
    <property type="entry name" value="SPMAP2-like"/>
</dbReference>
<protein>
    <recommendedName>
        <fullName evidence="4">Testicular haploid expressed protein</fullName>
    </recommendedName>
</protein>
<dbReference type="PANTHER" id="PTHR15901:SF16">
    <property type="entry name" value="TESTICULAR HAPLOID EXPRESSED GENE PROTEIN"/>
    <property type="match status" value="1"/>
</dbReference>
<organism evidence="2 3">
    <name type="scientific">Ridgeia piscesae</name>
    <name type="common">Tubeworm</name>
    <dbReference type="NCBI Taxonomy" id="27915"/>
    <lineage>
        <taxon>Eukaryota</taxon>
        <taxon>Metazoa</taxon>
        <taxon>Spiralia</taxon>
        <taxon>Lophotrochozoa</taxon>
        <taxon>Annelida</taxon>
        <taxon>Polychaeta</taxon>
        <taxon>Sedentaria</taxon>
        <taxon>Canalipalpata</taxon>
        <taxon>Sabellida</taxon>
        <taxon>Siboglinidae</taxon>
        <taxon>Ridgeia</taxon>
    </lineage>
</organism>
<evidence type="ECO:0000313" key="3">
    <source>
        <dbReference type="Proteomes" id="UP001209878"/>
    </source>
</evidence>
<dbReference type="GO" id="GO:0007283">
    <property type="term" value="P:spermatogenesis"/>
    <property type="evidence" value="ECO:0007669"/>
    <property type="project" value="TreeGrafter"/>
</dbReference>
<dbReference type="PANTHER" id="PTHR15901">
    <property type="entry name" value="TESTICULAR HAPLOID EXPRESSED GENE PROTEIN"/>
    <property type="match status" value="1"/>
</dbReference>
<keyword evidence="1" id="KW-0677">Repeat</keyword>
<dbReference type="AlphaFoldDB" id="A0AAD9NWG2"/>
<evidence type="ECO:0008006" key="4">
    <source>
        <dbReference type="Google" id="ProtNLM"/>
    </source>
</evidence>
<dbReference type="SMART" id="SM00705">
    <property type="entry name" value="THEG"/>
    <property type="match status" value="4"/>
</dbReference>
<gene>
    <name evidence="2" type="ORF">NP493_301g02043</name>
</gene>
<sequence>MPYTKGPDGVTHFVGRRRLTVLSEPKSKAYEGFVEDREEPVWPVSQSAKNFRVTKRLSSLAEPRYPPPNAWPPGYKFFRPPVSEVPPAALHAKPSGRLEQLSAPVARKVHQEGDADVVNRTVTAPSSNVPPAALHASCTDYVQNLAVAKVVPKEYRPMNPVARPVTSEAQHAMATQRVQQLARPKSGKMKTDDFEPFHVSPFAKRAVPSPRVIELSTPLPRKVRTKT</sequence>
<reference evidence="2" key="1">
    <citation type="journal article" date="2023" name="Mol. Biol. Evol.">
        <title>Third-Generation Sequencing Reveals the Adaptive Role of the Epigenome in Three Deep-Sea Polychaetes.</title>
        <authorList>
            <person name="Perez M."/>
            <person name="Aroh O."/>
            <person name="Sun Y."/>
            <person name="Lan Y."/>
            <person name="Juniper S.K."/>
            <person name="Young C.R."/>
            <person name="Angers B."/>
            <person name="Qian P.Y."/>
        </authorList>
    </citation>
    <scope>NUCLEOTIDE SEQUENCE</scope>
    <source>
        <strain evidence="2">R07B-5</strain>
    </source>
</reference>
<proteinExistence type="predicted"/>
<evidence type="ECO:0000256" key="1">
    <source>
        <dbReference type="ARBA" id="ARBA00022737"/>
    </source>
</evidence>
<keyword evidence="3" id="KW-1185">Reference proteome</keyword>
<dbReference type="EMBL" id="JAODUO010000301">
    <property type="protein sequence ID" value="KAK2183654.1"/>
    <property type="molecule type" value="Genomic_DNA"/>
</dbReference>